<evidence type="ECO:0000256" key="1">
    <source>
        <dbReference type="ARBA" id="ARBA00004533"/>
    </source>
</evidence>
<dbReference type="InterPro" id="IPR004960">
    <property type="entry name" value="LipA_acyltrans"/>
</dbReference>
<dbReference type="Proteomes" id="UP000318710">
    <property type="component" value="Unassembled WGS sequence"/>
</dbReference>
<reference evidence="8 9" key="1">
    <citation type="submission" date="2019-02" db="EMBL/GenBank/DDBJ databases">
        <title>Prokaryotic population dynamics and viral predation in marine succession experiment using metagenomics: the confinement effect.</title>
        <authorList>
            <person name="Haro-Moreno J.M."/>
            <person name="Rodriguez-Valera F."/>
            <person name="Lopez-Perez M."/>
        </authorList>
    </citation>
    <scope>NUCLEOTIDE SEQUENCE [LARGE SCALE GENOMIC DNA]</scope>
    <source>
        <strain evidence="8">MED-G160</strain>
    </source>
</reference>
<keyword evidence="7" id="KW-1133">Transmembrane helix</keyword>
<proteinExistence type="predicted"/>
<feature type="transmembrane region" description="Helical" evidence="7">
    <location>
        <begin position="6"/>
        <end position="27"/>
    </location>
</feature>
<dbReference type="GO" id="GO:0005886">
    <property type="term" value="C:plasma membrane"/>
    <property type="evidence" value="ECO:0007669"/>
    <property type="project" value="UniProtKB-SubCell"/>
</dbReference>
<keyword evidence="7" id="KW-0812">Transmembrane</keyword>
<dbReference type="PANTHER" id="PTHR30606">
    <property type="entry name" value="LIPID A BIOSYNTHESIS LAUROYL ACYLTRANSFERASE"/>
    <property type="match status" value="1"/>
</dbReference>
<evidence type="ECO:0000256" key="2">
    <source>
        <dbReference type="ARBA" id="ARBA00022475"/>
    </source>
</evidence>
<name>A0A520MYP6_9GAMM</name>
<dbReference type="CDD" id="cd07984">
    <property type="entry name" value="LPLAT_LABLAT-like"/>
    <property type="match status" value="1"/>
</dbReference>
<evidence type="ECO:0000256" key="5">
    <source>
        <dbReference type="ARBA" id="ARBA00023136"/>
    </source>
</evidence>
<organism evidence="8 9">
    <name type="scientific">SAR86 cluster bacterium</name>
    <dbReference type="NCBI Taxonomy" id="2030880"/>
    <lineage>
        <taxon>Bacteria</taxon>
        <taxon>Pseudomonadati</taxon>
        <taxon>Pseudomonadota</taxon>
        <taxon>Gammaproteobacteria</taxon>
        <taxon>SAR86 cluster</taxon>
    </lineage>
</organism>
<sequence>MIFTLFYILSCIPRFFLVFFIDLFIYLRLYKITKSYKITKINLKIAFPELTLSNIELLSRRSIRESIMSGYETAYSWGRSFIDSNNLIFKIENNFLLKRNILSGQGLICVAIHNRSVDMLLTWINSQTPTVSLYKEIKNKYMETFVKNKREINNSVCVKTSISGVRTIYKALKDKKVICFAADQVPKRGLGEYIKFYNKMAYTTTLVQNLASKTNCPVIYLCMNSNINGFLSVSINPCNNDIYDSSKHLQLVNEDIEKLINRRPIDYSWEYKRFKRSLPEEKNLYSGI</sequence>
<dbReference type="AlphaFoldDB" id="A0A520MYP6"/>
<keyword evidence="2" id="KW-1003">Cell membrane</keyword>
<comment type="subcellular location">
    <subcellularLocation>
        <location evidence="1">Cell inner membrane</location>
    </subcellularLocation>
</comment>
<comment type="caution">
    <text evidence="8">The sequence shown here is derived from an EMBL/GenBank/DDBJ whole genome shotgun (WGS) entry which is preliminary data.</text>
</comment>
<evidence type="ECO:0000256" key="6">
    <source>
        <dbReference type="ARBA" id="ARBA00023315"/>
    </source>
</evidence>
<keyword evidence="5 7" id="KW-0472">Membrane</keyword>
<keyword evidence="6 8" id="KW-0012">Acyltransferase</keyword>
<evidence type="ECO:0000256" key="3">
    <source>
        <dbReference type="ARBA" id="ARBA00022519"/>
    </source>
</evidence>
<dbReference type="GO" id="GO:0016746">
    <property type="term" value="F:acyltransferase activity"/>
    <property type="evidence" value="ECO:0007669"/>
    <property type="project" value="UniProtKB-KW"/>
</dbReference>
<protein>
    <submittedName>
        <fullName evidence="8">Lipid A biosynthesis lauroyl acyltransferase</fullName>
    </submittedName>
</protein>
<evidence type="ECO:0000313" key="8">
    <source>
        <dbReference type="EMBL" id="RZO26321.1"/>
    </source>
</evidence>
<keyword evidence="4 8" id="KW-0808">Transferase</keyword>
<evidence type="ECO:0000313" key="9">
    <source>
        <dbReference type="Proteomes" id="UP000318710"/>
    </source>
</evidence>
<evidence type="ECO:0000256" key="4">
    <source>
        <dbReference type="ARBA" id="ARBA00022679"/>
    </source>
</evidence>
<keyword evidence="3" id="KW-0997">Cell inner membrane</keyword>
<dbReference type="PANTHER" id="PTHR30606:SF10">
    <property type="entry name" value="PHOSPHATIDYLINOSITOL MANNOSIDE ACYLTRANSFERASE"/>
    <property type="match status" value="1"/>
</dbReference>
<dbReference type="GO" id="GO:0009247">
    <property type="term" value="P:glycolipid biosynthetic process"/>
    <property type="evidence" value="ECO:0007669"/>
    <property type="project" value="UniProtKB-ARBA"/>
</dbReference>
<gene>
    <name evidence="8" type="ORF">EVA93_04225</name>
</gene>
<dbReference type="Pfam" id="PF03279">
    <property type="entry name" value="Lip_A_acyltrans"/>
    <property type="match status" value="1"/>
</dbReference>
<evidence type="ECO:0000256" key="7">
    <source>
        <dbReference type="SAM" id="Phobius"/>
    </source>
</evidence>
<dbReference type="EMBL" id="SHBF01000029">
    <property type="protein sequence ID" value="RZO26321.1"/>
    <property type="molecule type" value="Genomic_DNA"/>
</dbReference>
<accession>A0A520MYP6</accession>